<evidence type="ECO:0000313" key="2">
    <source>
        <dbReference type="Proteomes" id="UP000628775"/>
    </source>
</evidence>
<dbReference type="EMBL" id="BMIR01000024">
    <property type="protein sequence ID" value="GGE53616.1"/>
    <property type="molecule type" value="Genomic_DNA"/>
</dbReference>
<name>A0A8J2YN08_9BACL</name>
<dbReference type="Proteomes" id="UP000628775">
    <property type="component" value="Unassembled WGS sequence"/>
</dbReference>
<protein>
    <recommendedName>
        <fullName evidence="3">Spore germination protein</fullName>
    </recommendedName>
</protein>
<keyword evidence="2" id="KW-1185">Reference proteome</keyword>
<evidence type="ECO:0000313" key="1">
    <source>
        <dbReference type="EMBL" id="GGE53616.1"/>
    </source>
</evidence>
<dbReference type="RefSeq" id="WP_188697766.1">
    <property type="nucleotide sequence ID" value="NZ_BMIR01000024.1"/>
</dbReference>
<proteinExistence type="predicted"/>
<dbReference type="InterPro" id="IPR019618">
    <property type="entry name" value="Spore_germination_GerPA"/>
</dbReference>
<dbReference type="Pfam" id="PF10676">
    <property type="entry name" value="gerPA"/>
    <property type="match status" value="1"/>
</dbReference>
<accession>A0A8J2YN08</accession>
<dbReference type="AlphaFoldDB" id="A0A8J2YN08"/>
<evidence type="ECO:0008006" key="3">
    <source>
        <dbReference type="Google" id="ProtNLM"/>
    </source>
</evidence>
<reference evidence="1" key="2">
    <citation type="submission" date="2020-09" db="EMBL/GenBank/DDBJ databases">
        <authorList>
            <person name="Sun Q."/>
            <person name="Zhou Y."/>
        </authorList>
    </citation>
    <scope>NUCLEOTIDE SEQUENCE</scope>
    <source>
        <strain evidence="1">CGMCC 1.15371</strain>
    </source>
</reference>
<comment type="caution">
    <text evidence="1">The sequence shown here is derived from an EMBL/GenBank/DDBJ whole genome shotgun (WGS) entry which is preliminary data.</text>
</comment>
<gene>
    <name evidence="1" type="primary">ydgA</name>
    <name evidence="1" type="ORF">GCM10011391_35610</name>
</gene>
<reference evidence="1" key="1">
    <citation type="journal article" date="2014" name="Int. J. Syst. Evol. Microbiol.">
        <title>Complete genome sequence of Corynebacterium casei LMG S-19264T (=DSM 44701T), isolated from a smear-ripened cheese.</title>
        <authorList>
            <consortium name="US DOE Joint Genome Institute (JGI-PGF)"/>
            <person name="Walter F."/>
            <person name="Albersmeier A."/>
            <person name="Kalinowski J."/>
            <person name="Ruckert C."/>
        </authorList>
    </citation>
    <scope>NUCLEOTIDE SEQUENCE</scope>
    <source>
        <strain evidence="1">CGMCC 1.15371</strain>
    </source>
</reference>
<organism evidence="1 2">
    <name type="scientific">Pullulanibacillus camelliae</name>
    <dbReference type="NCBI Taxonomy" id="1707096"/>
    <lineage>
        <taxon>Bacteria</taxon>
        <taxon>Bacillati</taxon>
        <taxon>Bacillota</taxon>
        <taxon>Bacilli</taxon>
        <taxon>Bacillales</taxon>
        <taxon>Sporolactobacillaceae</taxon>
        <taxon>Pullulanibacillus</taxon>
    </lineage>
</organism>
<sequence>MPYAINIFNMKTNSVSTNGNIDIGPTVQNSHTSAIKQVGANLSLGDLSPSNSFHFNSYVDPDLYDQGQVANPSLPISNQL</sequence>